<reference evidence="2" key="1">
    <citation type="submission" date="2020-01" db="EMBL/GenBank/DDBJ databases">
        <title>'Steroidobacter agaridevorans' sp. nov., agar-degrading bacteria isolated from rhizosphere soils.</title>
        <authorList>
            <person name="Ikenaga M."/>
            <person name="Kataoka M."/>
            <person name="Murouchi A."/>
            <person name="Katsuragi S."/>
            <person name="Sakai M."/>
        </authorList>
    </citation>
    <scope>NUCLEOTIDE SEQUENCE [LARGE SCALE GENOMIC DNA]</scope>
    <source>
        <strain evidence="2">YU21-B</strain>
    </source>
</reference>
<evidence type="ECO:0000313" key="2">
    <source>
        <dbReference type="Proteomes" id="UP000445000"/>
    </source>
</evidence>
<sequence>MWRVAHLLLGQPVVTVTALVERLEVTFPSANAAVATLVELDILRPQGQQRRNRAFHAHEVMNLLYTGIDAVLDDVATLRNYRAGSWT</sequence>
<comment type="caution">
    <text evidence="1">The sequence shown here is derived from an EMBL/GenBank/DDBJ whole genome shotgun (WGS) entry which is preliminary data.</text>
</comment>
<proteinExistence type="predicted"/>
<dbReference type="EMBL" id="BLJN01000001">
    <property type="protein sequence ID" value="GFE79605.1"/>
    <property type="molecule type" value="Genomic_DNA"/>
</dbReference>
<keyword evidence="2" id="KW-1185">Reference proteome</keyword>
<gene>
    <name evidence="1" type="ORF">GCM10011487_16050</name>
</gene>
<dbReference type="Proteomes" id="UP000445000">
    <property type="component" value="Unassembled WGS sequence"/>
</dbReference>
<protein>
    <recommendedName>
        <fullName evidence="3">HTH marR-type domain-containing protein</fullName>
    </recommendedName>
</protein>
<organism evidence="1 2">
    <name type="scientific">Steroidobacter agaridevorans</name>
    <dbReference type="NCBI Taxonomy" id="2695856"/>
    <lineage>
        <taxon>Bacteria</taxon>
        <taxon>Pseudomonadati</taxon>
        <taxon>Pseudomonadota</taxon>
        <taxon>Gammaproteobacteria</taxon>
        <taxon>Steroidobacterales</taxon>
        <taxon>Steroidobacteraceae</taxon>
        <taxon>Steroidobacter</taxon>
    </lineage>
</organism>
<evidence type="ECO:0008006" key="3">
    <source>
        <dbReference type="Google" id="ProtNLM"/>
    </source>
</evidence>
<accession>A0A829Y989</accession>
<dbReference type="AlphaFoldDB" id="A0A829Y989"/>
<name>A0A829Y989_9GAMM</name>
<evidence type="ECO:0000313" key="1">
    <source>
        <dbReference type="EMBL" id="GFE79605.1"/>
    </source>
</evidence>